<proteinExistence type="predicted"/>
<organism evidence="2 3">
    <name type="scientific">Peronospora matthiolae</name>
    <dbReference type="NCBI Taxonomy" id="2874970"/>
    <lineage>
        <taxon>Eukaryota</taxon>
        <taxon>Sar</taxon>
        <taxon>Stramenopiles</taxon>
        <taxon>Oomycota</taxon>
        <taxon>Peronosporomycetes</taxon>
        <taxon>Peronosporales</taxon>
        <taxon>Peronosporaceae</taxon>
        <taxon>Peronospora</taxon>
    </lineage>
</organism>
<protein>
    <recommendedName>
        <fullName evidence="4">Reverse transcriptase Ty1/copia-type domain-containing protein</fullName>
    </recommendedName>
</protein>
<comment type="caution">
    <text evidence="2">The sequence shown here is derived from an EMBL/GenBank/DDBJ whole genome shotgun (WGS) entry which is preliminary data.</text>
</comment>
<dbReference type="Proteomes" id="UP001162060">
    <property type="component" value="Unassembled WGS sequence"/>
</dbReference>
<reference evidence="2" key="1">
    <citation type="submission" date="2024-01" db="EMBL/GenBank/DDBJ databases">
        <authorList>
            <person name="Webb A."/>
        </authorList>
    </citation>
    <scope>NUCLEOTIDE SEQUENCE</scope>
    <source>
        <strain evidence="2">Pm1</strain>
    </source>
</reference>
<dbReference type="AlphaFoldDB" id="A0AAV1VC26"/>
<dbReference type="PANTHER" id="PTHR11439:SF463">
    <property type="entry name" value="REVERSE TRANSCRIPTASE TY1_COPIA-TYPE DOMAIN-CONTAINING PROTEIN"/>
    <property type="match status" value="1"/>
</dbReference>
<evidence type="ECO:0000313" key="3">
    <source>
        <dbReference type="Proteomes" id="UP001162060"/>
    </source>
</evidence>
<evidence type="ECO:0000313" key="1">
    <source>
        <dbReference type="EMBL" id="CAK7944153.1"/>
    </source>
</evidence>
<accession>A0AAV1VC26</accession>
<dbReference type="EMBL" id="CAKLBY020000306">
    <property type="protein sequence ID" value="CAK7944156.1"/>
    <property type="molecule type" value="Genomic_DNA"/>
</dbReference>
<evidence type="ECO:0008006" key="4">
    <source>
        <dbReference type="Google" id="ProtNLM"/>
    </source>
</evidence>
<sequence length="117" mass="13404">MTDSKYAFVLLDGEDGSVTMCQHRYVDDILKRFEMEECKAVASPVGVSSRLMSSNDARKIDVPFREVVGALMHLTTATRPDIAYAVSFVSRFMENPQEEHWVAVKRIFRYLQGNKMH</sequence>
<dbReference type="EMBL" id="CAKLBY020000306">
    <property type="protein sequence ID" value="CAK7944153.1"/>
    <property type="molecule type" value="Genomic_DNA"/>
</dbReference>
<evidence type="ECO:0000313" key="2">
    <source>
        <dbReference type="EMBL" id="CAK7944156.1"/>
    </source>
</evidence>
<gene>
    <name evidence="1" type="ORF">PM001_LOCUS29303</name>
    <name evidence="2" type="ORF">PM001_LOCUS29306</name>
</gene>
<dbReference type="PANTHER" id="PTHR11439">
    <property type="entry name" value="GAG-POL-RELATED RETROTRANSPOSON"/>
    <property type="match status" value="1"/>
</dbReference>
<name>A0AAV1VC26_9STRA</name>